<keyword evidence="7 12" id="KW-0378">Hydrolase</keyword>
<evidence type="ECO:0000256" key="12">
    <source>
        <dbReference type="HAMAP-Rule" id="MF_00188"/>
    </source>
</evidence>
<keyword evidence="6 12" id="KW-0479">Metal-binding</keyword>
<dbReference type="PANTHER" id="PTHR43221:SF1">
    <property type="entry name" value="PROTEASE HTPX"/>
    <property type="match status" value="1"/>
</dbReference>
<evidence type="ECO:0000256" key="2">
    <source>
        <dbReference type="ARBA" id="ARBA00009779"/>
    </source>
</evidence>
<feature type="binding site" evidence="12">
    <location>
        <position position="143"/>
    </location>
    <ligand>
        <name>Zn(2+)</name>
        <dbReference type="ChEBI" id="CHEBI:29105"/>
        <note>catalytic</note>
    </ligand>
</feature>
<gene>
    <name evidence="12 14" type="primary">htpX</name>
    <name evidence="14" type="ORF">AB4Y30_01870</name>
</gene>
<keyword evidence="3 12" id="KW-1003">Cell membrane</keyword>
<proteinExistence type="inferred from homology"/>
<dbReference type="EC" id="3.4.24.-" evidence="12"/>
<evidence type="ECO:0000256" key="1">
    <source>
        <dbReference type="ARBA" id="ARBA00004651"/>
    </source>
</evidence>
<dbReference type="InterPro" id="IPR022919">
    <property type="entry name" value="Pept_M48_protease_HtpX"/>
</dbReference>
<dbReference type="InterPro" id="IPR050083">
    <property type="entry name" value="HtpX_protease"/>
</dbReference>
<dbReference type="CDD" id="cd07340">
    <property type="entry name" value="M48B_Htpx_like"/>
    <property type="match status" value="1"/>
</dbReference>
<evidence type="ECO:0000256" key="6">
    <source>
        <dbReference type="ARBA" id="ARBA00022723"/>
    </source>
</evidence>
<dbReference type="RefSeq" id="WP_368653823.1">
    <property type="nucleotide sequence ID" value="NZ_CP162599.1"/>
</dbReference>
<keyword evidence="5 12" id="KW-0812">Transmembrane</keyword>
<feature type="domain" description="Peptidase M48" evidence="13">
    <location>
        <begin position="80"/>
        <end position="291"/>
    </location>
</feature>
<dbReference type="InterPro" id="IPR001915">
    <property type="entry name" value="Peptidase_M48"/>
</dbReference>
<accession>A0AB39HR02</accession>
<dbReference type="HAMAP" id="MF_00188">
    <property type="entry name" value="Pept_M48_protease_HtpX"/>
    <property type="match status" value="1"/>
</dbReference>
<dbReference type="GO" id="GO:0005886">
    <property type="term" value="C:plasma membrane"/>
    <property type="evidence" value="ECO:0007669"/>
    <property type="project" value="UniProtKB-SubCell"/>
</dbReference>
<feature type="transmembrane region" description="Helical" evidence="12">
    <location>
        <begin position="153"/>
        <end position="170"/>
    </location>
</feature>
<comment type="similarity">
    <text evidence="2 12">Belongs to the peptidase M48B family.</text>
</comment>
<feature type="binding site" evidence="12">
    <location>
        <position position="147"/>
    </location>
    <ligand>
        <name>Zn(2+)</name>
        <dbReference type="ChEBI" id="CHEBI:29105"/>
        <note>catalytic</note>
    </ligand>
</feature>
<evidence type="ECO:0000313" key="14">
    <source>
        <dbReference type="EMBL" id="XDK33139.1"/>
    </source>
</evidence>
<evidence type="ECO:0000256" key="5">
    <source>
        <dbReference type="ARBA" id="ARBA00022692"/>
    </source>
</evidence>
<feature type="binding site" evidence="12">
    <location>
        <position position="218"/>
    </location>
    <ligand>
        <name>Zn(2+)</name>
        <dbReference type="ChEBI" id="CHEBI:29105"/>
        <note>catalytic</note>
    </ligand>
</feature>
<keyword evidence="8 12" id="KW-0862">Zinc</keyword>
<dbReference type="Gene3D" id="3.30.2010.10">
    <property type="entry name" value="Metalloproteases ('zincins'), catalytic domain"/>
    <property type="match status" value="1"/>
</dbReference>
<feature type="transmembrane region" description="Helical" evidence="12">
    <location>
        <begin position="190"/>
        <end position="209"/>
    </location>
</feature>
<name>A0AB39HR02_9BACI</name>
<dbReference type="Pfam" id="PF01435">
    <property type="entry name" value="Peptidase_M48"/>
    <property type="match status" value="1"/>
</dbReference>
<evidence type="ECO:0000256" key="10">
    <source>
        <dbReference type="ARBA" id="ARBA00023049"/>
    </source>
</evidence>
<evidence type="ECO:0000256" key="8">
    <source>
        <dbReference type="ARBA" id="ARBA00022833"/>
    </source>
</evidence>
<comment type="subcellular location">
    <subcellularLocation>
        <location evidence="1 12">Cell membrane</location>
        <topology evidence="1 12">Multi-pass membrane protein</topology>
    </subcellularLocation>
</comment>
<evidence type="ECO:0000256" key="4">
    <source>
        <dbReference type="ARBA" id="ARBA00022670"/>
    </source>
</evidence>
<reference evidence="14" key="1">
    <citation type="submission" date="2024-07" db="EMBL/GenBank/DDBJ databases">
        <title>Halotolerant mesophilic bacterium Ornithinibacillus sp. 4-3, sp. nov., isolated from soil.</title>
        <authorList>
            <person name="Sidarenka A.V."/>
            <person name="Guliayeva D.E."/>
            <person name="Leanovich S.I."/>
            <person name="Hileuskaya K.S."/>
            <person name="Akhremchuk A.E."/>
            <person name="Sikolenko M.A."/>
            <person name="Valentovich L.N."/>
        </authorList>
    </citation>
    <scope>NUCLEOTIDE SEQUENCE</scope>
    <source>
        <strain evidence="14">4-3</strain>
    </source>
</reference>
<feature type="transmembrane region" description="Helical" evidence="12">
    <location>
        <begin position="40"/>
        <end position="59"/>
    </location>
</feature>
<evidence type="ECO:0000256" key="11">
    <source>
        <dbReference type="ARBA" id="ARBA00023136"/>
    </source>
</evidence>
<evidence type="ECO:0000256" key="3">
    <source>
        <dbReference type="ARBA" id="ARBA00022475"/>
    </source>
</evidence>
<keyword evidence="10 12" id="KW-0482">Metalloprotease</keyword>
<organism evidence="14">
    <name type="scientific">Ornithinibacillus sp. 4-3</name>
    <dbReference type="NCBI Taxonomy" id="3231488"/>
    <lineage>
        <taxon>Bacteria</taxon>
        <taxon>Bacillati</taxon>
        <taxon>Bacillota</taxon>
        <taxon>Bacilli</taxon>
        <taxon>Bacillales</taxon>
        <taxon>Bacillaceae</taxon>
        <taxon>Ornithinibacillus</taxon>
    </lineage>
</organism>
<dbReference type="AlphaFoldDB" id="A0AB39HR02"/>
<dbReference type="PANTHER" id="PTHR43221">
    <property type="entry name" value="PROTEASE HTPX"/>
    <property type="match status" value="1"/>
</dbReference>
<dbReference type="GO" id="GO:0006508">
    <property type="term" value="P:proteolysis"/>
    <property type="evidence" value="ECO:0007669"/>
    <property type="project" value="UniProtKB-KW"/>
</dbReference>
<keyword evidence="4 12" id="KW-0645">Protease</keyword>
<dbReference type="GO" id="GO:0008270">
    <property type="term" value="F:zinc ion binding"/>
    <property type="evidence" value="ECO:0007669"/>
    <property type="project" value="UniProtKB-UniRule"/>
</dbReference>
<comment type="cofactor">
    <cofactor evidence="12">
        <name>Zn(2+)</name>
        <dbReference type="ChEBI" id="CHEBI:29105"/>
    </cofactor>
    <text evidence="12">Binds 1 zinc ion per subunit.</text>
</comment>
<protein>
    <recommendedName>
        <fullName evidence="12">Protease HtpX homolog</fullName>
        <ecNumber evidence="12">3.4.24.-</ecNumber>
    </recommendedName>
</protein>
<keyword evidence="9 12" id="KW-1133">Transmembrane helix</keyword>
<dbReference type="NCBIfam" id="NF003425">
    <property type="entry name" value="PRK04897.1"/>
    <property type="match status" value="1"/>
</dbReference>
<feature type="active site" evidence="12">
    <location>
        <position position="144"/>
    </location>
</feature>
<evidence type="ECO:0000256" key="7">
    <source>
        <dbReference type="ARBA" id="ARBA00022801"/>
    </source>
</evidence>
<dbReference type="EMBL" id="CP162599">
    <property type="protein sequence ID" value="XDK33139.1"/>
    <property type="molecule type" value="Genomic_DNA"/>
</dbReference>
<sequence length="292" mass="32554">MLYKQIQTNKRKTMLLLSFFTLIVVGVGWAIGYLVNNDSLTGIIIALVILAFYLPITYLSATSQVLSMSGAKEVTREEYPQLYAVVEELCIASRLPMPKIYVINDPSPNAFATGLKPEKGVVAFTTGLLETLNREELAGVAAHELAHIRNYDIRLMTICIALVGVIAILADFGTRMMFGRRRGNQKSHPALLIIALVFVILLPFVSRFVHLAVSRNREYLADATAVEFTRNPTGLINALEKISADPRDVKKAKSATAAMYIDRPTGRKSKKRSSWFATHPPMENRIERLQNM</sequence>
<keyword evidence="11 12" id="KW-0472">Membrane</keyword>
<evidence type="ECO:0000256" key="9">
    <source>
        <dbReference type="ARBA" id="ARBA00022989"/>
    </source>
</evidence>
<dbReference type="GO" id="GO:0004222">
    <property type="term" value="F:metalloendopeptidase activity"/>
    <property type="evidence" value="ECO:0007669"/>
    <property type="project" value="UniProtKB-UniRule"/>
</dbReference>
<evidence type="ECO:0000259" key="13">
    <source>
        <dbReference type="Pfam" id="PF01435"/>
    </source>
</evidence>